<reference evidence="2" key="1">
    <citation type="journal article" date="2019" name="Int. J. Syst. Evol. Microbiol.">
        <title>The Global Catalogue of Microorganisms (GCM) 10K type strain sequencing project: providing services to taxonomists for standard genome sequencing and annotation.</title>
        <authorList>
            <consortium name="The Broad Institute Genomics Platform"/>
            <consortium name="The Broad Institute Genome Sequencing Center for Infectious Disease"/>
            <person name="Wu L."/>
            <person name="Ma J."/>
        </authorList>
    </citation>
    <scope>NUCLEOTIDE SEQUENCE [LARGE SCALE GENOMIC DNA]</scope>
    <source>
        <strain evidence="2">CGMCC 1.15772</strain>
    </source>
</reference>
<accession>A0ABW1YCJ2</accession>
<dbReference type="EMBL" id="JBHSWD010000001">
    <property type="protein sequence ID" value="MFC6591220.1"/>
    <property type="molecule type" value="Genomic_DNA"/>
</dbReference>
<comment type="caution">
    <text evidence="1">The sequence shown here is derived from an EMBL/GenBank/DDBJ whole genome shotgun (WGS) entry which is preliminary data.</text>
</comment>
<sequence>MTSTDLWQLNPEPWHNRARTAQARPAVWAAARSAAGVAQVVSQAAQQACGCAQSEPEQRSARWPPARK</sequence>
<keyword evidence="2" id="KW-1185">Reference proteome</keyword>
<dbReference type="Proteomes" id="UP001596297">
    <property type="component" value="Unassembled WGS sequence"/>
</dbReference>
<dbReference type="RefSeq" id="WP_380082227.1">
    <property type="nucleotide sequence ID" value="NZ_JBHSWD010000001.1"/>
</dbReference>
<evidence type="ECO:0000313" key="1">
    <source>
        <dbReference type="EMBL" id="MFC6591220.1"/>
    </source>
</evidence>
<protein>
    <submittedName>
        <fullName evidence="1">Uncharacterized protein</fullName>
    </submittedName>
</protein>
<name>A0ABW1YCJ2_9DEIO</name>
<gene>
    <name evidence="1" type="ORF">ACFP81_03695</name>
</gene>
<proteinExistence type="predicted"/>
<evidence type="ECO:0000313" key="2">
    <source>
        <dbReference type="Proteomes" id="UP001596297"/>
    </source>
</evidence>
<organism evidence="1 2">
    <name type="scientific">Deinococcus lacus</name>
    <dbReference type="NCBI Taxonomy" id="392561"/>
    <lineage>
        <taxon>Bacteria</taxon>
        <taxon>Thermotogati</taxon>
        <taxon>Deinococcota</taxon>
        <taxon>Deinococci</taxon>
        <taxon>Deinococcales</taxon>
        <taxon>Deinococcaceae</taxon>
        <taxon>Deinococcus</taxon>
    </lineage>
</organism>